<gene>
    <name evidence="1" type="ORF">ElyMa_006769800</name>
</gene>
<dbReference type="AlphaFoldDB" id="A0AAV4IXZ4"/>
<dbReference type="InterPro" id="IPR036081">
    <property type="entry name" value="Translin_sf"/>
</dbReference>
<sequence>KKDKKDVNLDESSPVIQAFRVFQKELDNRNDRNERIVKLSRDITIESKRIIFLLQRCAGLEDKEAILNEAANKFEELYKSKFYPLALELEGQDPYQYLRAFSPGKYCTREAF</sequence>
<evidence type="ECO:0000313" key="1">
    <source>
        <dbReference type="EMBL" id="GFS15393.1"/>
    </source>
</evidence>
<dbReference type="SUPFAM" id="SSF74784">
    <property type="entry name" value="Translin"/>
    <property type="match status" value="1"/>
</dbReference>
<name>A0AAV4IXZ4_9GAST</name>
<protein>
    <submittedName>
        <fullName evidence="1">Translin-associated protein X</fullName>
    </submittedName>
</protein>
<feature type="non-terminal residue" evidence="1">
    <location>
        <position position="1"/>
    </location>
</feature>
<dbReference type="PANTHER" id="PTHR10741">
    <property type="entry name" value="TRANSLIN AND TRANSLIN ASSOCIATED PROTEIN X"/>
    <property type="match status" value="1"/>
</dbReference>
<proteinExistence type="predicted"/>
<dbReference type="Proteomes" id="UP000762676">
    <property type="component" value="Unassembled WGS sequence"/>
</dbReference>
<dbReference type="Gene3D" id="1.20.58.190">
    <property type="entry name" value="Translin, domain 1"/>
    <property type="match status" value="1"/>
</dbReference>
<dbReference type="InterPro" id="IPR002848">
    <property type="entry name" value="Translin_fam"/>
</dbReference>
<comment type="caution">
    <text evidence="1">The sequence shown here is derived from an EMBL/GenBank/DDBJ whole genome shotgun (WGS) entry which is preliminary data.</text>
</comment>
<accession>A0AAV4IXZ4</accession>
<dbReference type="EMBL" id="BMAT01013567">
    <property type="protein sequence ID" value="GFS15393.1"/>
    <property type="molecule type" value="Genomic_DNA"/>
</dbReference>
<dbReference type="Pfam" id="PF01997">
    <property type="entry name" value="Translin"/>
    <property type="match status" value="1"/>
</dbReference>
<organism evidence="1 2">
    <name type="scientific">Elysia marginata</name>
    <dbReference type="NCBI Taxonomy" id="1093978"/>
    <lineage>
        <taxon>Eukaryota</taxon>
        <taxon>Metazoa</taxon>
        <taxon>Spiralia</taxon>
        <taxon>Lophotrochozoa</taxon>
        <taxon>Mollusca</taxon>
        <taxon>Gastropoda</taxon>
        <taxon>Heterobranchia</taxon>
        <taxon>Euthyneura</taxon>
        <taxon>Panpulmonata</taxon>
        <taxon>Sacoglossa</taxon>
        <taxon>Placobranchoidea</taxon>
        <taxon>Plakobranchidae</taxon>
        <taxon>Elysia</taxon>
    </lineage>
</organism>
<evidence type="ECO:0000313" key="2">
    <source>
        <dbReference type="Proteomes" id="UP000762676"/>
    </source>
</evidence>
<dbReference type="GO" id="GO:0043565">
    <property type="term" value="F:sequence-specific DNA binding"/>
    <property type="evidence" value="ECO:0007669"/>
    <property type="project" value="InterPro"/>
</dbReference>
<keyword evidence="2" id="KW-1185">Reference proteome</keyword>
<reference evidence="1 2" key="1">
    <citation type="journal article" date="2021" name="Elife">
        <title>Chloroplast acquisition without the gene transfer in kleptoplastic sea slugs, Plakobranchus ocellatus.</title>
        <authorList>
            <person name="Maeda T."/>
            <person name="Takahashi S."/>
            <person name="Yoshida T."/>
            <person name="Shimamura S."/>
            <person name="Takaki Y."/>
            <person name="Nagai Y."/>
            <person name="Toyoda A."/>
            <person name="Suzuki Y."/>
            <person name="Arimoto A."/>
            <person name="Ishii H."/>
            <person name="Satoh N."/>
            <person name="Nishiyama T."/>
            <person name="Hasebe M."/>
            <person name="Maruyama T."/>
            <person name="Minagawa J."/>
            <person name="Obokata J."/>
            <person name="Shigenobu S."/>
        </authorList>
    </citation>
    <scope>NUCLEOTIDE SEQUENCE [LARGE SCALE GENOMIC DNA]</scope>
</reference>
<dbReference type="InterPro" id="IPR016068">
    <property type="entry name" value="Translin_N"/>
</dbReference>